<evidence type="ECO:0000256" key="1">
    <source>
        <dbReference type="RuleBase" id="RU369025"/>
    </source>
</evidence>
<evidence type="ECO:0000313" key="2">
    <source>
        <dbReference type="EMBL" id="MFD1766999.1"/>
    </source>
</evidence>
<comment type="caution">
    <text evidence="2">The sequence shown here is derived from an EMBL/GenBank/DDBJ whole genome shotgun (WGS) entry which is preliminary data.</text>
</comment>
<protein>
    <recommendedName>
        <fullName evidence="1">Small-conductance mechanosensitive channel</fullName>
    </recommendedName>
</protein>
<feature type="transmembrane region" description="Helical" evidence="1">
    <location>
        <begin position="354"/>
        <end position="373"/>
    </location>
</feature>
<dbReference type="Proteomes" id="UP001597215">
    <property type="component" value="Unassembled WGS sequence"/>
</dbReference>
<keyword evidence="1" id="KW-0407">Ion channel</keyword>
<organism evidence="2 3">
    <name type="scientific">Sphingorhabdus buctiana</name>
    <dbReference type="NCBI Taxonomy" id="1508805"/>
    <lineage>
        <taxon>Bacteria</taxon>
        <taxon>Pseudomonadati</taxon>
        <taxon>Pseudomonadota</taxon>
        <taxon>Alphaproteobacteria</taxon>
        <taxon>Sphingomonadales</taxon>
        <taxon>Sphingomonadaceae</taxon>
        <taxon>Sphingorhabdus</taxon>
    </lineage>
</organism>
<dbReference type="PANTHER" id="PTHR30221:SF1">
    <property type="entry name" value="SMALL-CONDUCTANCE MECHANOSENSITIVE CHANNEL"/>
    <property type="match status" value="1"/>
</dbReference>
<dbReference type="Gene3D" id="1.10.287.1260">
    <property type="match status" value="1"/>
</dbReference>
<keyword evidence="3" id="KW-1185">Reference proteome</keyword>
<feature type="transmembrane region" description="Helical" evidence="1">
    <location>
        <begin position="165"/>
        <end position="183"/>
    </location>
</feature>
<dbReference type="Pfam" id="PF05552">
    <property type="entry name" value="MS_channel_1st_1"/>
    <property type="match status" value="2"/>
</dbReference>
<keyword evidence="1" id="KW-1133">Transmembrane helix</keyword>
<keyword evidence="1" id="KW-0813">Transport</keyword>
<keyword evidence="1" id="KW-1003">Cell membrane</keyword>
<comment type="similarity">
    <text evidence="1">Belongs to the MscS (TC 1.A.23) family.</text>
</comment>
<dbReference type="RefSeq" id="WP_381513819.1">
    <property type="nucleotide sequence ID" value="NZ_JBHUEL010000008.1"/>
</dbReference>
<feature type="transmembrane region" description="Helical" evidence="1">
    <location>
        <begin position="104"/>
        <end position="128"/>
    </location>
</feature>
<gene>
    <name evidence="2" type="ORF">ACFSAG_09105</name>
</gene>
<dbReference type="InterPro" id="IPR045275">
    <property type="entry name" value="MscS_archaea/bacteria_type"/>
</dbReference>
<feature type="transmembrane region" description="Helical" evidence="1">
    <location>
        <begin position="255"/>
        <end position="276"/>
    </location>
</feature>
<dbReference type="EMBL" id="JBHUEL010000008">
    <property type="protein sequence ID" value="MFD1766999.1"/>
    <property type="molecule type" value="Genomic_DNA"/>
</dbReference>
<keyword evidence="1" id="KW-0812">Transmembrane</keyword>
<feature type="transmembrane region" description="Helical" evidence="1">
    <location>
        <begin position="324"/>
        <end position="342"/>
    </location>
</feature>
<evidence type="ECO:0000313" key="3">
    <source>
        <dbReference type="Proteomes" id="UP001597215"/>
    </source>
</evidence>
<comment type="function">
    <text evidence="1">Mechanosensitive channel that participates in the regulation of osmotic pressure changes within the cell, opening in response to stretch forces in the membrane lipid bilayer, without the need for other proteins. Contributes to normal resistance to hypoosmotic shock. Forms an ion channel of 1.0 nanosiemens conductance with a slight preference for anions.</text>
</comment>
<keyword evidence="1" id="KW-0472">Membrane</keyword>
<feature type="transmembrane region" description="Helical" evidence="1">
    <location>
        <begin position="64"/>
        <end position="84"/>
    </location>
</feature>
<comment type="caution">
    <text evidence="1">Lacks conserved residue(s) required for the propagation of feature annotation.</text>
</comment>
<keyword evidence="1" id="KW-0406">Ion transport</keyword>
<feature type="transmembrane region" description="Helical" evidence="1">
    <location>
        <begin position="203"/>
        <end position="224"/>
    </location>
</feature>
<sequence length="418" mass="43928">MDSFQIAGYAFDRVLFMEWAEKIFFALVILGVTWALAKGAKWTFAKMVDQIPFLRRGTSNGESVGMALGKIVSLLVWLFGLLAVLQQLGFDSVITPVQGLLGNFIGYLDNIVFAAAIFFIGSMIAGIARDLVVTALGTVDFDKWANKGGVEAVTGNSAITKTISTIVYVLVIIPVAIASLQMLEISAITEPAMNLLNMVFKAIPLIVGACLLLGIGFVIARWVASLIRDLLPSLGADRAINELGILPEGRTASGVIATIVTIAIMIFFAIAATNMLGFPQLTSILETVLAQAGNVVFGAVLIALGVLIANILRNLIADATGPGIASNVTYWITTGLFVFIGLKQMQIGGMIVDYAFGALAIGAAVAFALAFGLGGRDAAARMLAELRAPAAPVVKKPAASLAAKTVKRAPARKAPTKK</sequence>
<reference evidence="3" key="1">
    <citation type="journal article" date="2019" name="Int. J. Syst. Evol. Microbiol.">
        <title>The Global Catalogue of Microorganisms (GCM) 10K type strain sequencing project: providing services to taxonomists for standard genome sequencing and annotation.</title>
        <authorList>
            <consortium name="The Broad Institute Genomics Platform"/>
            <consortium name="The Broad Institute Genome Sequencing Center for Infectious Disease"/>
            <person name="Wu L."/>
            <person name="Ma J."/>
        </authorList>
    </citation>
    <scope>NUCLEOTIDE SEQUENCE [LARGE SCALE GENOMIC DNA]</scope>
    <source>
        <strain evidence="3">CGMCC 1.12449</strain>
    </source>
</reference>
<keyword evidence="1" id="KW-0997">Cell inner membrane</keyword>
<dbReference type="InterPro" id="IPR008910">
    <property type="entry name" value="MSC_TM_helix"/>
</dbReference>
<feature type="transmembrane region" description="Helical" evidence="1">
    <location>
        <begin position="23"/>
        <end position="44"/>
    </location>
</feature>
<feature type="transmembrane region" description="Helical" evidence="1">
    <location>
        <begin position="288"/>
        <end position="312"/>
    </location>
</feature>
<comment type="subcellular location">
    <subcellularLocation>
        <location evidence="1">Cell inner membrane</location>
        <topology evidence="1">Multi-pass membrane protein</topology>
    </subcellularLocation>
</comment>
<proteinExistence type="inferred from homology"/>
<accession>A0ABW4MD38</accession>
<name>A0ABW4MD38_9SPHN</name>
<comment type="subunit">
    <text evidence="1">Homoheptamer.</text>
</comment>
<dbReference type="PANTHER" id="PTHR30221">
    <property type="entry name" value="SMALL-CONDUCTANCE MECHANOSENSITIVE CHANNEL"/>
    <property type="match status" value="1"/>
</dbReference>
<dbReference type="NCBIfam" id="NF033912">
    <property type="entry name" value="msc"/>
    <property type="match status" value="1"/>
</dbReference>